<comment type="caution">
    <text evidence="1">The sequence shown here is derived from an EMBL/GenBank/DDBJ whole genome shotgun (WGS) entry which is preliminary data.</text>
</comment>
<dbReference type="GeneID" id="25315138"/>
<gene>
    <name evidence="1" type="ORF">T310_2787</name>
</gene>
<evidence type="ECO:0000313" key="1">
    <source>
        <dbReference type="EMBL" id="KKA23194.1"/>
    </source>
</evidence>
<evidence type="ECO:0000313" key="2">
    <source>
        <dbReference type="Proteomes" id="UP000053958"/>
    </source>
</evidence>
<dbReference type="OrthoDB" id="2853639at2759"/>
<protein>
    <recommendedName>
        <fullName evidence="3">F-box domain-containing protein</fullName>
    </recommendedName>
</protein>
<proteinExistence type="predicted"/>
<sequence>MAPSLTTLPRELLWEVLDHLDSLLELHSLLLTCKYLYQSCDGAPRKIVSAIVSRSDQLELPQLEPYPHLLLAASARRLADWAIQNDKRRKQLKLALHGGIWSLFELAMEKVPIGLDEIREIWRWKEDVLEPITRDLDECCGPEAQKQLLDDSPICDTPQLSLLLWVIYGELFHHTFSFVCDNHQHLYHDAPPPLEPLDCFTRFKFLVYCVPDFECFEQLGIEHQNLHPRVQRYMNDPASTIRQQGSMEVACENYLHPDQWADALGLGVTICADPRDLFRYSENIEELLYISTVMHWGKRSLEVLLPSRAAKYAAELEHLRSKIEDVVTCDATFLRKFPRLPRDILEWTKDTRDQLNISPWVLLAGDLRLTLQGWFASDEEWLRYLQKMGTAGVENFDDLSEGKEFNRLVAEIRTPPEDDEDEEA</sequence>
<keyword evidence="2" id="KW-1185">Reference proteome</keyword>
<dbReference type="RefSeq" id="XP_013329806.1">
    <property type="nucleotide sequence ID" value="XM_013474352.1"/>
</dbReference>
<evidence type="ECO:0008006" key="3">
    <source>
        <dbReference type="Google" id="ProtNLM"/>
    </source>
</evidence>
<dbReference type="EMBL" id="LASV01000109">
    <property type="protein sequence ID" value="KKA23194.1"/>
    <property type="molecule type" value="Genomic_DNA"/>
</dbReference>
<organism evidence="1 2">
    <name type="scientific">Rasamsonia emersonii (strain ATCC 16479 / CBS 393.64 / IMI 116815)</name>
    <dbReference type="NCBI Taxonomy" id="1408163"/>
    <lineage>
        <taxon>Eukaryota</taxon>
        <taxon>Fungi</taxon>
        <taxon>Dikarya</taxon>
        <taxon>Ascomycota</taxon>
        <taxon>Pezizomycotina</taxon>
        <taxon>Eurotiomycetes</taxon>
        <taxon>Eurotiomycetidae</taxon>
        <taxon>Eurotiales</taxon>
        <taxon>Trichocomaceae</taxon>
        <taxon>Rasamsonia</taxon>
    </lineage>
</organism>
<dbReference type="Proteomes" id="UP000053958">
    <property type="component" value="Unassembled WGS sequence"/>
</dbReference>
<accession>A0A0F4YY93</accession>
<dbReference type="AlphaFoldDB" id="A0A0F4YY93"/>
<name>A0A0F4YY93_RASE3</name>
<reference evidence="1 2" key="1">
    <citation type="submission" date="2015-04" db="EMBL/GenBank/DDBJ databases">
        <authorList>
            <person name="Heijne W.H."/>
            <person name="Fedorova N.D."/>
            <person name="Nierman W.C."/>
            <person name="Vollebregt A.W."/>
            <person name="Zhao Z."/>
            <person name="Wu L."/>
            <person name="Kumar M."/>
            <person name="Stam H."/>
            <person name="van den Berg M.A."/>
            <person name="Pel H.J."/>
        </authorList>
    </citation>
    <scope>NUCLEOTIDE SEQUENCE [LARGE SCALE GENOMIC DNA]</scope>
    <source>
        <strain evidence="1 2">CBS 393.64</strain>
    </source>
</reference>
<dbReference type="STRING" id="1408163.A0A0F4YY93"/>